<evidence type="ECO:0000256" key="2">
    <source>
        <dbReference type="ARBA" id="ARBA00022692"/>
    </source>
</evidence>
<dbReference type="Pfam" id="PF04140">
    <property type="entry name" value="ICMT"/>
    <property type="match status" value="1"/>
</dbReference>
<keyword evidence="5" id="KW-0949">S-adenosyl-L-methionine</keyword>
<keyword evidence="2" id="KW-0812">Transmembrane</keyword>
<evidence type="ECO:0000256" key="3">
    <source>
        <dbReference type="ARBA" id="ARBA00022989"/>
    </source>
</evidence>
<evidence type="ECO:0000313" key="6">
    <source>
        <dbReference type="EMBL" id="OJT10976.1"/>
    </source>
</evidence>
<sequence>MDVFKTLLLGGTAAMLVSALAPPKRANETGGKASVYRGQPFEFIVRHLASLACIVVPASSLCHSMLLLYRARASWLEPAIPWLCPDNPPSLAPLAPLSTRFLVGVSLVVAGTAIRMMSYHALGSLFTYEVFVKDDHRLVNTGPYRLVRHPSYTGVALLLLGTHLIHFGEGGYVTYCDVASTPMVFLVHFWRWAAPFTVVSLSLRCSVEDEQLRERFGVKWEMYRRAVPYALVPFIY</sequence>
<dbReference type="OMA" id="ERFGVKW"/>
<protein>
    <recommendedName>
        <fullName evidence="5">Protein-S-isoprenylcysteine O-methyltransferase</fullName>
        <ecNumber evidence="5">2.1.1.100</ecNumber>
    </recommendedName>
</protein>
<keyword evidence="5" id="KW-0256">Endoplasmic reticulum</keyword>
<dbReference type="PANTHER" id="PTHR12714:SF9">
    <property type="entry name" value="PROTEIN-S-ISOPRENYLCYSTEINE O-METHYLTRANSFERASE"/>
    <property type="match status" value="1"/>
</dbReference>
<dbReference type="AlphaFoldDB" id="A0A1M2VTV2"/>
<dbReference type="InterPro" id="IPR007269">
    <property type="entry name" value="ICMT_MeTrfase"/>
</dbReference>
<keyword evidence="5" id="KW-0489">Methyltransferase</keyword>
<dbReference type="GO" id="GO:0004671">
    <property type="term" value="F:protein C-terminal S-isoprenylcysteine carboxyl O-methyltransferase activity"/>
    <property type="evidence" value="ECO:0007669"/>
    <property type="project" value="UniProtKB-EC"/>
</dbReference>
<comment type="subcellular location">
    <subcellularLocation>
        <location evidence="5">Endoplasmic reticulum membrane</location>
        <topology evidence="5">Multi-pass membrane protein</topology>
    </subcellularLocation>
    <subcellularLocation>
        <location evidence="1">Membrane</location>
        <topology evidence="1">Multi-pass membrane protein</topology>
    </subcellularLocation>
</comment>
<evidence type="ECO:0000313" key="7">
    <source>
        <dbReference type="Proteomes" id="UP000184267"/>
    </source>
</evidence>
<comment type="catalytic activity">
    <reaction evidence="5">
        <text>[protein]-C-terminal S-[(2E,6E)-farnesyl]-L-cysteine + S-adenosyl-L-methionine = [protein]-C-terminal S-[(2E,6E)-farnesyl]-L-cysteine methyl ester + S-adenosyl-L-homocysteine</text>
        <dbReference type="Rhea" id="RHEA:21672"/>
        <dbReference type="Rhea" id="RHEA-COMP:12125"/>
        <dbReference type="Rhea" id="RHEA-COMP:12126"/>
        <dbReference type="ChEBI" id="CHEBI:57856"/>
        <dbReference type="ChEBI" id="CHEBI:59789"/>
        <dbReference type="ChEBI" id="CHEBI:90510"/>
        <dbReference type="ChEBI" id="CHEBI:90511"/>
        <dbReference type="EC" id="2.1.1.100"/>
    </reaction>
</comment>
<dbReference type="Gene3D" id="1.20.120.1630">
    <property type="match status" value="1"/>
</dbReference>
<name>A0A1M2VTV2_TRAPU</name>
<comment type="similarity">
    <text evidence="5">Belongs to the class VI-like SAM-binding methyltransferase superfamily. Isoprenylcysteine carboxyl methyltransferase family.</text>
</comment>
<organism evidence="6 7">
    <name type="scientific">Trametes pubescens</name>
    <name type="common">White-rot fungus</name>
    <dbReference type="NCBI Taxonomy" id="154538"/>
    <lineage>
        <taxon>Eukaryota</taxon>
        <taxon>Fungi</taxon>
        <taxon>Dikarya</taxon>
        <taxon>Basidiomycota</taxon>
        <taxon>Agaricomycotina</taxon>
        <taxon>Agaricomycetes</taxon>
        <taxon>Polyporales</taxon>
        <taxon>Polyporaceae</taxon>
        <taxon>Trametes</taxon>
    </lineage>
</organism>
<evidence type="ECO:0000256" key="1">
    <source>
        <dbReference type="ARBA" id="ARBA00004141"/>
    </source>
</evidence>
<comment type="caution">
    <text evidence="6">The sequence shown here is derived from an EMBL/GenBank/DDBJ whole genome shotgun (WGS) entry which is preliminary data.</text>
</comment>
<dbReference type="PANTHER" id="PTHR12714">
    <property type="entry name" value="PROTEIN-S ISOPRENYLCYSTEINE O-METHYLTRANSFERASE"/>
    <property type="match status" value="1"/>
</dbReference>
<keyword evidence="3" id="KW-1133">Transmembrane helix</keyword>
<evidence type="ECO:0000256" key="5">
    <source>
        <dbReference type="RuleBase" id="RU362022"/>
    </source>
</evidence>
<dbReference type="EMBL" id="MNAD01000703">
    <property type="protein sequence ID" value="OJT10976.1"/>
    <property type="molecule type" value="Genomic_DNA"/>
</dbReference>
<evidence type="ECO:0000256" key="4">
    <source>
        <dbReference type="ARBA" id="ARBA00023136"/>
    </source>
</evidence>
<keyword evidence="5" id="KW-0808">Transferase</keyword>
<proteinExistence type="inferred from homology"/>
<reference evidence="6 7" key="1">
    <citation type="submission" date="2016-10" db="EMBL/GenBank/DDBJ databases">
        <title>Genome sequence of the basidiomycete white-rot fungus Trametes pubescens.</title>
        <authorList>
            <person name="Makela M.R."/>
            <person name="Granchi Z."/>
            <person name="Peng M."/>
            <person name="De Vries R.P."/>
            <person name="Grigoriev I."/>
            <person name="Riley R."/>
            <person name="Hilden K."/>
        </authorList>
    </citation>
    <scope>NUCLEOTIDE SEQUENCE [LARGE SCALE GENOMIC DNA]</scope>
    <source>
        <strain evidence="6 7">FBCC735</strain>
    </source>
</reference>
<dbReference type="EC" id="2.1.1.100" evidence="5"/>
<keyword evidence="7" id="KW-1185">Reference proteome</keyword>
<keyword evidence="4" id="KW-0472">Membrane</keyword>
<dbReference type="Proteomes" id="UP000184267">
    <property type="component" value="Unassembled WGS sequence"/>
</dbReference>
<dbReference type="GO" id="GO:0005789">
    <property type="term" value="C:endoplasmic reticulum membrane"/>
    <property type="evidence" value="ECO:0007669"/>
    <property type="project" value="UniProtKB-SubCell"/>
</dbReference>
<gene>
    <name evidence="6" type="ORF">TRAPUB_12515</name>
</gene>
<dbReference type="OrthoDB" id="422086at2759"/>
<accession>A0A1M2VTV2</accession>
<dbReference type="GO" id="GO:0032259">
    <property type="term" value="P:methylation"/>
    <property type="evidence" value="ECO:0007669"/>
    <property type="project" value="UniProtKB-KW"/>
</dbReference>
<dbReference type="STRING" id="154538.A0A1M2VTV2"/>